<organism evidence="20 21">
    <name type="scientific">Teratosphaeria nubilosa</name>
    <dbReference type="NCBI Taxonomy" id="161662"/>
    <lineage>
        <taxon>Eukaryota</taxon>
        <taxon>Fungi</taxon>
        <taxon>Dikarya</taxon>
        <taxon>Ascomycota</taxon>
        <taxon>Pezizomycotina</taxon>
        <taxon>Dothideomycetes</taxon>
        <taxon>Dothideomycetidae</taxon>
        <taxon>Mycosphaerellales</taxon>
        <taxon>Teratosphaeriaceae</taxon>
        <taxon>Teratosphaeria</taxon>
    </lineage>
</organism>
<evidence type="ECO:0000256" key="14">
    <source>
        <dbReference type="ARBA" id="ARBA00025494"/>
    </source>
</evidence>
<evidence type="ECO:0000259" key="19">
    <source>
        <dbReference type="Pfam" id="PF25488"/>
    </source>
</evidence>
<evidence type="ECO:0000256" key="10">
    <source>
        <dbReference type="ARBA" id="ARBA00022801"/>
    </source>
</evidence>
<proteinExistence type="inferred from homology"/>
<evidence type="ECO:0000256" key="4">
    <source>
        <dbReference type="ARBA" id="ARBA00012571"/>
    </source>
</evidence>
<dbReference type="Pfam" id="PF25488">
    <property type="entry name" value="RNaseT2L_C"/>
    <property type="match status" value="1"/>
</dbReference>
<feature type="active site" evidence="16">
    <location>
        <position position="150"/>
    </location>
</feature>
<dbReference type="GO" id="GO:0016787">
    <property type="term" value="F:hydrolase activity"/>
    <property type="evidence" value="ECO:0007669"/>
    <property type="project" value="UniProtKB-KW"/>
</dbReference>
<feature type="region of interest" description="Disordered" evidence="18">
    <location>
        <begin position="273"/>
        <end position="293"/>
    </location>
</feature>
<evidence type="ECO:0000256" key="13">
    <source>
        <dbReference type="ARBA" id="ARBA00023239"/>
    </source>
</evidence>
<keyword evidence="6" id="KW-0926">Vacuole</keyword>
<dbReference type="PANTHER" id="PTHR11240">
    <property type="entry name" value="RIBONUCLEASE T2"/>
    <property type="match status" value="1"/>
</dbReference>
<dbReference type="GO" id="GO:0005576">
    <property type="term" value="C:extracellular region"/>
    <property type="evidence" value="ECO:0007669"/>
    <property type="project" value="TreeGrafter"/>
</dbReference>
<keyword evidence="10" id="KW-0378">Hydrolase</keyword>
<dbReference type="Proteomes" id="UP000799436">
    <property type="component" value="Unassembled WGS sequence"/>
</dbReference>
<keyword evidence="11" id="KW-1015">Disulfide bond</keyword>
<protein>
    <recommendedName>
        <fullName evidence="15">Ribonuclease T2-like</fullName>
        <ecNumber evidence="4">4.6.1.19</ecNumber>
    </recommendedName>
</protein>
<evidence type="ECO:0000256" key="17">
    <source>
        <dbReference type="RuleBase" id="RU004328"/>
    </source>
</evidence>
<evidence type="ECO:0000256" key="5">
    <source>
        <dbReference type="ARBA" id="ARBA00022490"/>
    </source>
</evidence>
<feature type="domain" description="RNase T2-like C-terminal" evidence="19">
    <location>
        <begin position="300"/>
        <end position="415"/>
    </location>
</feature>
<dbReference type="PROSITE" id="PS00531">
    <property type="entry name" value="RNASE_T2_2"/>
    <property type="match status" value="1"/>
</dbReference>
<comment type="subcellular location">
    <subcellularLocation>
        <location evidence="2">Cytoplasm</location>
    </subcellularLocation>
    <subcellularLocation>
        <location evidence="1">Vacuole lumen</location>
    </subcellularLocation>
</comment>
<keyword evidence="21" id="KW-1185">Reference proteome</keyword>
<accession>A0A6G1KT36</accession>
<dbReference type="PROSITE" id="PS00530">
    <property type="entry name" value="RNASE_T2_1"/>
    <property type="match status" value="1"/>
</dbReference>
<evidence type="ECO:0000313" key="20">
    <source>
        <dbReference type="EMBL" id="KAF2763833.1"/>
    </source>
</evidence>
<dbReference type="AlphaFoldDB" id="A0A6G1KT36"/>
<dbReference type="InterPro" id="IPR036430">
    <property type="entry name" value="RNase_T2-like_sf"/>
</dbReference>
<dbReference type="EC" id="4.6.1.19" evidence="4"/>
<dbReference type="InterPro" id="IPR033697">
    <property type="entry name" value="Ribonuclease_T2_eukaryotic"/>
</dbReference>
<evidence type="ECO:0000256" key="12">
    <source>
        <dbReference type="ARBA" id="ARBA00023180"/>
    </source>
</evidence>
<reference evidence="20" key="1">
    <citation type="journal article" date="2020" name="Stud. Mycol.">
        <title>101 Dothideomycetes genomes: a test case for predicting lifestyles and emergence of pathogens.</title>
        <authorList>
            <person name="Haridas S."/>
            <person name="Albert R."/>
            <person name="Binder M."/>
            <person name="Bloem J."/>
            <person name="Labutti K."/>
            <person name="Salamov A."/>
            <person name="Andreopoulos B."/>
            <person name="Baker S."/>
            <person name="Barry K."/>
            <person name="Bills G."/>
            <person name="Bluhm B."/>
            <person name="Cannon C."/>
            <person name="Castanera R."/>
            <person name="Culley D."/>
            <person name="Daum C."/>
            <person name="Ezra D."/>
            <person name="Gonzalez J."/>
            <person name="Henrissat B."/>
            <person name="Kuo A."/>
            <person name="Liang C."/>
            <person name="Lipzen A."/>
            <person name="Lutzoni F."/>
            <person name="Magnuson J."/>
            <person name="Mondo S."/>
            <person name="Nolan M."/>
            <person name="Ohm R."/>
            <person name="Pangilinan J."/>
            <person name="Park H.-J."/>
            <person name="Ramirez L."/>
            <person name="Alfaro M."/>
            <person name="Sun H."/>
            <person name="Tritt A."/>
            <person name="Yoshinaga Y."/>
            <person name="Zwiers L.-H."/>
            <person name="Turgeon B."/>
            <person name="Goodwin S."/>
            <person name="Spatafora J."/>
            <person name="Crous P."/>
            <person name="Grigoriev I."/>
        </authorList>
    </citation>
    <scope>NUCLEOTIDE SEQUENCE</scope>
    <source>
        <strain evidence="20">CBS 116005</strain>
    </source>
</reference>
<dbReference type="GO" id="GO:0005775">
    <property type="term" value="C:vacuolar lumen"/>
    <property type="evidence" value="ECO:0007669"/>
    <property type="project" value="UniProtKB-SubCell"/>
</dbReference>
<evidence type="ECO:0000256" key="6">
    <source>
        <dbReference type="ARBA" id="ARBA00022554"/>
    </source>
</evidence>
<dbReference type="GO" id="GO:0003723">
    <property type="term" value="F:RNA binding"/>
    <property type="evidence" value="ECO:0007669"/>
    <property type="project" value="InterPro"/>
</dbReference>
<evidence type="ECO:0000256" key="8">
    <source>
        <dbReference type="ARBA" id="ARBA00022729"/>
    </source>
</evidence>
<dbReference type="InterPro" id="IPR018188">
    <property type="entry name" value="RNase_T2_His_AS_1"/>
</dbReference>
<dbReference type="GO" id="GO:0006401">
    <property type="term" value="P:RNA catabolic process"/>
    <property type="evidence" value="ECO:0007669"/>
    <property type="project" value="TreeGrafter"/>
</dbReference>
<evidence type="ECO:0000256" key="3">
    <source>
        <dbReference type="ARBA" id="ARBA00007469"/>
    </source>
</evidence>
<evidence type="ECO:0000256" key="9">
    <source>
        <dbReference type="ARBA" id="ARBA00022759"/>
    </source>
</evidence>
<evidence type="ECO:0000256" key="2">
    <source>
        <dbReference type="ARBA" id="ARBA00004496"/>
    </source>
</evidence>
<dbReference type="InterPro" id="IPR057328">
    <property type="entry name" value="RNaseT2L_C"/>
</dbReference>
<gene>
    <name evidence="20" type="ORF">EJ03DRAFT_52823</name>
</gene>
<keyword evidence="13" id="KW-0456">Lyase</keyword>
<comment type="function">
    <text evidence="14">Rnase which modulates cell survival under stress conditions. Released from the vacuole to the cytoplasm during stress to promote tRNA and rRNA cleavage and to activate separately a downstream pathway that promotes cell death. Involved in cell size, vacuolar morphology and growth at high temperatures and high salt concentration.</text>
</comment>
<feature type="active site" evidence="16">
    <location>
        <position position="146"/>
    </location>
</feature>
<dbReference type="OrthoDB" id="435754at2759"/>
<dbReference type="PANTHER" id="PTHR11240:SF79">
    <property type="entry name" value="RIBONUCLEASE T2"/>
    <property type="match status" value="1"/>
</dbReference>
<dbReference type="EMBL" id="ML995958">
    <property type="protein sequence ID" value="KAF2763833.1"/>
    <property type="molecule type" value="Genomic_DNA"/>
</dbReference>
<keyword evidence="8" id="KW-0732">Signal</keyword>
<name>A0A6G1KT36_9PEZI</name>
<dbReference type="GO" id="GO:0033897">
    <property type="term" value="F:ribonuclease T2 activity"/>
    <property type="evidence" value="ECO:0007669"/>
    <property type="project" value="UniProtKB-EC"/>
</dbReference>
<evidence type="ECO:0000256" key="18">
    <source>
        <dbReference type="SAM" id="MobiDB-lite"/>
    </source>
</evidence>
<evidence type="ECO:0000256" key="11">
    <source>
        <dbReference type="ARBA" id="ARBA00023157"/>
    </source>
</evidence>
<evidence type="ECO:0000256" key="16">
    <source>
        <dbReference type="PIRSR" id="PIRSR633697-1"/>
    </source>
</evidence>
<dbReference type="SUPFAM" id="SSF55895">
    <property type="entry name" value="Ribonuclease Rh-like"/>
    <property type="match status" value="1"/>
</dbReference>
<evidence type="ECO:0000313" key="21">
    <source>
        <dbReference type="Proteomes" id="UP000799436"/>
    </source>
</evidence>
<dbReference type="Pfam" id="PF00445">
    <property type="entry name" value="Ribonuclease_T2"/>
    <property type="match status" value="1"/>
</dbReference>
<dbReference type="Gene3D" id="3.90.730.10">
    <property type="entry name" value="Ribonuclease T2-like"/>
    <property type="match status" value="1"/>
</dbReference>
<evidence type="ECO:0000256" key="15">
    <source>
        <dbReference type="ARBA" id="ARBA00071169"/>
    </source>
</evidence>
<comment type="similarity">
    <text evidence="3 17">Belongs to the RNase T2 family.</text>
</comment>
<feature type="active site" evidence="16">
    <location>
        <position position="88"/>
    </location>
</feature>
<keyword evidence="5" id="KW-0963">Cytoplasm</keyword>
<dbReference type="InterPro" id="IPR001568">
    <property type="entry name" value="RNase_T2-like"/>
</dbReference>
<dbReference type="FunFam" id="3.90.730.10:FF:000004">
    <property type="entry name" value="Ribonuclease T2-like"/>
    <property type="match status" value="1"/>
</dbReference>
<sequence length="417" mass="44049">MLTARYLPVRFAWTTFCSAHAVLGGRDPFARRADTSASATCTNPQLSCHNTTVQTNLCCFNSPGGSLLQTQFWDTDPVIGPSDSWTIHGLWPDACDGTYQSSCDQSRAYTNITDILNAAGRSDLVDYMTTYWVSDSGSDESFWEHEWSKHGTCISTLDPACYTNYQPTEEVPDFFNRTVALFKSLPTYQWLADAGITPSSSATYSASAIQSALSRNRDGHEVYLGCSSSDALETVYYYFNVLGSVSTGTFEPADVVGDSSSCPSIGIKYLPKSSGSTTTTTRAATSTGASATPTATGSGFNGKGYLDVYTGGSQDGCIISAGTWYTTGTCATFTATASGDGFTLKSSKGECAVSNGALACGSSVKSASTFSADGSKLVYSGQETFYANSVPSGSTQATAYTSSSGHQTSLTIQWQST</sequence>
<keyword evidence="7" id="KW-0540">Nuclease</keyword>
<evidence type="ECO:0000256" key="7">
    <source>
        <dbReference type="ARBA" id="ARBA00022722"/>
    </source>
</evidence>
<dbReference type="CDD" id="cd01061">
    <property type="entry name" value="RNase_T2_euk"/>
    <property type="match status" value="1"/>
</dbReference>
<keyword evidence="9" id="KW-0255">Endonuclease</keyword>
<keyword evidence="12" id="KW-0325">Glycoprotein</keyword>
<dbReference type="InterPro" id="IPR033130">
    <property type="entry name" value="RNase_T2_His_AS_2"/>
</dbReference>
<evidence type="ECO:0000256" key="1">
    <source>
        <dbReference type="ARBA" id="ARBA00004410"/>
    </source>
</evidence>